<dbReference type="InterPro" id="IPR036220">
    <property type="entry name" value="UDP-Glc/GDP-Man_DH_C_sf"/>
</dbReference>
<dbReference type="SUPFAM" id="SSF51735">
    <property type="entry name" value="NAD(P)-binding Rossmann-fold domains"/>
    <property type="match status" value="1"/>
</dbReference>
<evidence type="ECO:0000256" key="2">
    <source>
        <dbReference type="ARBA" id="ARBA00023027"/>
    </source>
</evidence>
<dbReference type="PANTHER" id="PTHR43491">
    <property type="entry name" value="UDP-N-ACETYL-D-MANNOSAMINE DEHYDROGENASE"/>
    <property type="match status" value="1"/>
</dbReference>
<dbReference type="Pfam" id="PF03720">
    <property type="entry name" value="UDPG_MGDP_dh_C"/>
    <property type="match status" value="1"/>
</dbReference>
<keyword evidence="6" id="KW-1185">Reference proteome</keyword>
<dbReference type="GO" id="GO:0016628">
    <property type="term" value="F:oxidoreductase activity, acting on the CH-CH group of donors, NAD or NADP as acceptor"/>
    <property type="evidence" value="ECO:0007669"/>
    <property type="project" value="InterPro"/>
</dbReference>
<evidence type="ECO:0000313" key="6">
    <source>
        <dbReference type="Proteomes" id="UP000187735"/>
    </source>
</evidence>
<evidence type="ECO:0000256" key="3">
    <source>
        <dbReference type="PIRNR" id="PIRNR000124"/>
    </source>
</evidence>
<feature type="domain" description="UDP-glucose/GDP-mannose dehydrogenase C-terminal" evidence="4">
    <location>
        <begin position="332"/>
        <end position="431"/>
    </location>
</feature>
<accession>A0A1P8WPF8</accession>
<dbReference type="PANTHER" id="PTHR43491:SF1">
    <property type="entry name" value="UDP-N-ACETYL-D-MANNOSAMINE DEHYDROGENASE"/>
    <property type="match status" value="1"/>
</dbReference>
<dbReference type="InterPro" id="IPR001732">
    <property type="entry name" value="UDP-Glc/GDP-Man_DH_N"/>
</dbReference>
<dbReference type="Gene3D" id="3.40.50.720">
    <property type="entry name" value="NAD(P)-binding Rossmann-like Domain"/>
    <property type="match status" value="2"/>
</dbReference>
<proteinExistence type="inferred from homology"/>
<dbReference type="RefSeq" id="WP_077027043.1">
    <property type="nucleotide sequence ID" value="NZ_CP017641.1"/>
</dbReference>
<dbReference type="NCBIfam" id="TIGR03026">
    <property type="entry name" value="NDP-sugDHase"/>
    <property type="match status" value="1"/>
</dbReference>
<dbReference type="EC" id="1.1.1.136" evidence="5"/>
<evidence type="ECO:0000259" key="4">
    <source>
        <dbReference type="SMART" id="SM00984"/>
    </source>
</evidence>
<dbReference type="SUPFAM" id="SSF52413">
    <property type="entry name" value="UDP-glucose/GDP-mannose dehydrogenase C-terminal domain"/>
    <property type="match status" value="1"/>
</dbReference>
<dbReference type="GO" id="GO:0047004">
    <property type="term" value="F:UDP-N-acetylglucosamine 6-dehydrogenase activity"/>
    <property type="evidence" value="ECO:0007669"/>
    <property type="project" value="UniProtKB-EC"/>
</dbReference>
<gene>
    <name evidence="5" type="primary">wbpA</name>
    <name evidence="5" type="ORF">Fuma_05615</name>
</gene>
<evidence type="ECO:0000256" key="1">
    <source>
        <dbReference type="ARBA" id="ARBA00023002"/>
    </source>
</evidence>
<dbReference type="Pfam" id="PF03721">
    <property type="entry name" value="UDPG_MGDP_dh_N"/>
    <property type="match status" value="1"/>
</dbReference>
<dbReference type="Pfam" id="PF00984">
    <property type="entry name" value="UDPG_MGDP_dh"/>
    <property type="match status" value="1"/>
</dbReference>
<sequence>MSNVPNQLNERVANKQAVVGVIGLGYVGLPLLDAFLEVGFRCIGFDVDQPKIDSLAAGKSYIRHIPDSQIKAWQDSGRFEATSDMERLAEADAILICVPTPLTASRDPDLRFVEATTEAVSKTLRCGQLVVLESTTYPTTTRDIVLPILEKSGLKVGSDFHLAYSPEREDPGNADYSAKGIPKIVGGITGECSRLAGQLYDHAVAAVIPVGSCEVAEAAKILENVYRAVNIALVNELKVLFDRIDIDVWEVVDAAKTKPFGFQAFYPGPGLGGHCIPIDPFYLSWLARRSGLSTRFIELAGEVNHSMPSYVIERLMKALNDDGKPIKGSAICVLGVAYKKNVDDPRESPSFVLIEELLQLGANLTYHDPYVPTLPSMRHHDLPSMNSSPLTGDFLSSLDAVLIATDHDDVAYDLVAEHAHLIVDTRNAMSGIAKGRARIVKA</sequence>
<dbReference type="Proteomes" id="UP000187735">
    <property type="component" value="Chromosome"/>
</dbReference>
<dbReference type="InterPro" id="IPR008927">
    <property type="entry name" value="6-PGluconate_DH-like_C_sf"/>
</dbReference>
<dbReference type="PIRSF" id="PIRSF000124">
    <property type="entry name" value="UDPglc_GDPman_dh"/>
    <property type="match status" value="1"/>
</dbReference>
<keyword evidence="1 5" id="KW-0560">Oxidoreductase</keyword>
<keyword evidence="2" id="KW-0520">NAD</keyword>
<organism evidence="5 6">
    <name type="scientific">Fuerstiella marisgermanici</name>
    <dbReference type="NCBI Taxonomy" id="1891926"/>
    <lineage>
        <taxon>Bacteria</taxon>
        <taxon>Pseudomonadati</taxon>
        <taxon>Planctomycetota</taxon>
        <taxon>Planctomycetia</taxon>
        <taxon>Planctomycetales</taxon>
        <taxon>Planctomycetaceae</taxon>
        <taxon>Fuerstiella</taxon>
    </lineage>
</organism>
<dbReference type="AlphaFoldDB" id="A0A1P8WPF8"/>
<evidence type="ECO:0000313" key="5">
    <source>
        <dbReference type="EMBL" id="APZ95952.1"/>
    </source>
</evidence>
<dbReference type="KEGG" id="fmr:Fuma_05615"/>
<dbReference type="STRING" id="1891926.Fuma_05615"/>
<reference evidence="5 6" key="1">
    <citation type="journal article" date="2016" name="Front. Microbiol.">
        <title>Fuerstia marisgermanicae gen. nov., sp. nov., an Unusual Member of the Phylum Planctomycetes from the German Wadden Sea.</title>
        <authorList>
            <person name="Kohn T."/>
            <person name="Heuer A."/>
            <person name="Jogler M."/>
            <person name="Vollmers J."/>
            <person name="Boedeker C."/>
            <person name="Bunk B."/>
            <person name="Rast P."/>
            <person name="Borchert D."/>
            <person name="Glockner I."/>
            <person name="Freese H.M."/>
            <person name="Klenk H.P."/>
            <person name="Overmann J."/>
            <person name="Kaster A.K."/>
            <person name="Rohde M."/>
            <person name="Wiegand S."/>
            <person name="Jogler C."/>
        </authorList>
    </citation>
    <scope>NUCLEOTIDE SEQUENCE [LARGE SCALE GENOMIC DNA]</scope>
    <source>
        <strain evidence="5 6">NH11</strain>
    </source>
</reference>
<dbReference type="OrthoDB" id="9803238at2"/>
<dbReference type="InterPro" id="IPR036291">
    <property type="entry name" value="NAD(P)-bd_dom_sf"/>
</dbReference>
<dbReference type="InterPro" id="IPR017476">
    <property type="entry name" value="UDP-Glc/GDP-Man"/>
</dbReference>
<comment type="similarity">
    <text evidence="3">Belongs to the UDP-glucose/GDP-mannose dehydrogenase family.</text>
</comment>
<dbReference type="PIRSF" id="PIRSF500136">
    <property type="entry name" value="UDP_ManNAc_DH"/>
    <property type="match status" value="1"/>
</dbReference>
<protein>
    <submittedName>
        <fullName evidence="5">UDP-N-acetyl-D-glucosamine 6-dehydrogenase</fullName>
        <ecNumber evidence="5">1.1.1.136</ecNumber>
    </submittedName>
</protein>
<dbReference type="InterPro" id="IPR028359">
    <property type="entry name" value="UDP_ManNAc/GlcNAc_DH"/>
</dbReference>
<dbReference type="InterPro" id="IPR014027">
    <property type="entry name" value="UDP-Glc/GDP-Man_DH_C"/>
</dbReference>
<dbReference type="GO" id="GO:0000271">
    <property type="term" value="P:polysaccharide biosynthetic process"/>
    <property type="evidence" value="ECO:0007669"/>
    <property type="project" value="InterPro"/>
</dbReference>
<dbReference type="EMBL" id="CP017641">
    <property type="protein sequence ID" value="APZ95952.1"/>
    <property type="molecule type" value="Genomic_DNA"/>
</dbReference>
<dbReference type="SMART" id="SM00984">
    <property type="entry name" value="UDPG_MGDP_dh_C"/>
    <property type="match status" value="1"/>
</dbReference>
<dbReference type="SUPFAM" id="SSF48179">
    <property type="entry name" value="6-phosphogluconate dehydrogenase C-terminal domain-like"/>
    <property type="match status" value="1"/>
</dbReference>
<dbReference type="InterPro" id="IPR014026">
    <property type="entry name" value="UDP-Glc/GDP-Man_DH_dimer"/>
</dbReference>
<name>A0A1P8WPF8_9PLAN</name>
<dbReference type="GO" id="GO:0051287">
    <property type="term" value="F:NAD binding"/>
    <property type="evidence" value="ECO:0007669"/>
    <property type="project" value="InterPro"/>
</dbReference>